<dbReference type="Pfam" id="PF00535">
    <property type="entry name" value="Glycos_transf_2"/>
    <property type="match status" value="1"/>
</dbReference>
<dbReference type="EC" id="2.4.-.-" evidence="2"/>
<keyword evidence="2" id="KW-0328">Glycosyltransferase</keyword>
<accession>A0ABV8Q581</accession>
<dbReference type="GO" id="GO:0016757">
    <property type="term" value="F:glycosyltransferase activity"/>
    <property type="evidence" value="ECO:0007669"/>
    <property type="project" value="UniProtKB-KW"/>
</dbReference>
<dbReference type="PANTHER" id="PTHR43179:SF7">
    <property type="entry name" value="RHAMNOSYLTRANSFERASE WBBL"/>
    <property type="match status" value="1"/>
</dbReference>
<dbReference type="Gene3D" id="3.40.50.2000">
    <property type="entry name" value="Glycogen Phosphorylase B"/>
    <property type="match status" value="1"/>
</dbReference>
<name>A0ABV8Q581_9MICO</name>
<feature type="domain" description="Glycosyltransferase 2-like" evidence="1">
    <location>
        <begin position="2"/>
        <end position="110"/>
    </location>
</feature>
<dbReference type="Gene3D" id="3.90.550.10">
    <property type="entry name" value="Spore Coat Polysaccharide Biosynthesis Protein SpsA, Chain A"/>
    <property type="match status" value="1"/>
</dbReference>
<organism evidence="2 3">
    <name type="scientific">Gryllotalpicola reticulitermitis</name>
    <dbReference type="NCBI Taxonomy" id="1184153"/>
    <lineage>
        <taxon>Bacteria</taxon>
        <taxon>Bacillati</taxon>
        <taxon>Actinomycetota</taxon>
        <taxon>Actinomycetes</taxon>
        <taxon>Micrococcales</taxon>
        <taxon>Microbacteriaceae</taxon>
        <taxon>Gryllotalpicola</taxon>
    </lineage>
</organism>
<protein>
    <submittedName>
        <fullName evidence="2">Glycosyltransferase family 2 protein</fullName>
        <ecNumber evidence="2">2.4.-.-</ecNumber>
    </submittedName>
</protein>
<dbReference type="SUPFAM" id="SSF53756">
    <property type="entry name" value="UDP-Glycosyltransferase/glycogen phosphorylase"/>
    <property type="match status" value="1"/>
</dbReference>
<dbReference type="CDD" id="cd04186">
    <property type="entry name" value="GT_2_like_c"/>
    <property type="match status" value="1"/>
</dbReference>
<dbReference type="SUPFAM" id="SSF53448">
    <property type="entry name" value="Nucleotide-diphospho-sugar transferases"/>
    <property type="match status" value="1"/>
</dbReference>
<evidence type="ECO:0000313" key="2">
    <source>
        <dbReference type="EMBL" id="MFC4243525.1"/>
    </source>
</evidence>
<gene>
    <name evidence="2" type="ORF">ACFOYW_09070</name>
</gene>
<evidence type="ECO:0000259" key="1">
    <source>
        <dbReference type="Pfam" id="PF00535"/>
    </source>
</evidence>
<comment type="caution">
    <text evidence="2">The sequence shown here is derived from an EMBL/GenBank/DDBJ whole genome shotgun (WGS) entry which is preliminary data.</text>
</comment>
<proteinExistence type="predicted"/>
<keyword evidence="2" id="KW-0808">Transferase</keyword>
<evidence type="ECO:0000313" key="3">
    <source>
        <dbReference type="Proteomes" id="UP001595900"/>
    </source>
</evidence>
<dbReference type="PANTHER" id="PTHR43179">
    <property type="entry name" value="RHAMNOSYLTRANSFERASE WBBL"/>
    <property type="match status" value="1"/>
</dbReference>
<dbReference type="InterPro" id="IPR029044">
    <property type="entry name" value="Nucleotide-diphossugar_trans"/>
</dbReference>
<dbReference type="EMBL" id="JBHSCN010000005">
    <property type="protein sequence ID" value="MFC4243525.1"/>
    <property type="molecule type" value="Genomic_DNA"/>
</dbReference>
<dbReference type="Proteomes" id="UP001595900">
    <property type="component" value="Unassembled WGS sequence"/>
</dbReference>
<reference evidence="3" key="1">
    <citation type="journal article" date="2019" name="Int. J. Syst. Evol. Microbiol.">
        <title>The Global Catalogue of Microorganisms (GCM) 10K type strain sequencing project: providing services to taxonomists for standard genome sequencing and annotation.</title>
        <authorList>
            <consortium name="The Broad Institute Genomics Platform"/>
            <consortium name="The Broad Institute Genome Sequencing Center for Infectious Disease"/>
            <person name="Wu L."/>
            <person name="Ma J."/>
        </authorList>
    </citation>
    <scope>NUCLEOTIDE SEQUENCE [LARGE SCALE GENOMIC DNA]</scope>
    <source>
        <strain evidence="3">CGMCC 1.10363</strain>
    </source>
</reference>
<dbReference type="InterPro" id="IPR001173">
    <property type="entry name" value="Glyco_trans_2-like"/>
</dbReference>
<keyword evidence="3" id="KW-1185">Reference proteome</keyword>
<sequence>MTIVIPSYNDYELLRTCLESIENTASHLDYRVIVVDDFADEANGQRLQTLANDRVEVILKPEREGFAKAVNRGMSAVPTDRDIVVLNSDIVTLPGWLDALMASAYAIDPKIGMVSGRLIYPNGTIQYGGTYYARVLAPQWFGHLYVGRSPLDPVTGVGGYNRSVSGACTYVTREAFDRVGGLHEGYWLGFEDVDWGLTAWQRGIRCYYQPDALAIHHESASRGYSQGTRELASMRLFWRRWESQFLRREIATPFEVDFLVSERADAVWRRYVETVVARLGERGITAMLHDVPAELVNERVVAELEGRDSIKVCCDWGAQPTAWLASLAHGKPIYLLPGVETARYAPTAPERARIIAGYRPEFDYIASDRLTARTVTAQSAWEVQHRIVPALAPARDGAPAGPDAPVVVLGGTPAQAAAVTAVAQKHAREVVHLDDPRGSVAALDALAAAAPVAVVSFVTDATSAVPLLAMSRGAVFVGPAEEQTRYDVLDGLNAITFDKKADPAALLDGVLSDPRIVSELADNALRTAAQLYERGIADLLAAFIHAARTAV</sequence>